<dbReference type="PANTHER" id="PTHR46660">
    <property type="match status" value="1"/>
</dbReference>
<reference evidence="2 3" key="1">
    <citation type="submission" date="2017-02" db="EMBL/GenBank/DDBJ databases">
        <title>The complete genomic sequence of a novel cold adapted crude oil-degrading bacterium Planococcus qaidamina Y42.</title>
        <authorList>
            <person name="Yang R."/>
        </authorList>
    </citation>
    <scope>NUCLEOTIDE SEQUENCE [LARGE SCALE GENOMIC DNA]</scope>
    <source>
        <strain evidence="2 3">Y42</strain>
    </source>
</reference>
<dbReference type="CDD" id="cd03801">
    <property type="entry name" value="GT4_PimA-like"/>
    <property type="match status" value="1"/>
</dbReference>
<sequence>MKVLLAAPNIHQARGNTVTVNRIAEGLGRLGVETEIFSTTEPPPDALPPADLVHGFHAHKFYRFIQQIETPPSDYVITMTGTDLNVDLFDPVKRSEVVSSLAGAAAIHVFNEEAKDILLKEAPELAEKVTVIGQGSSEFPAAPPPAEKEKETFLFVLPAGIRKVKNVPAAIDMLQELHARYPHVRLWLAGPVLEEAEGVVVDEFVRQNSDWIRSLGQVPHEAMGEIYRQADVLLNTSHSEGQPAAILEAMSYGKPVIVSNNQGNRSIVRHGETGFIYQERDEFLDYAERLLNNYKLNQQMGQSAKSFVDTHHSAAKEAEALLVMYRSVIR</sequence>
<gene>
    <name evidence="2" type="ORF">B0X71_10365</name>
</gene>
<feature type="domain" description="Glycosyl transferase family 1" evidence="1">
    <location>
        <begin position="147"/>
        <end position="306"/>
    </location>
</feature>
<dbReference type="Gene3D" id="3.40.50.2000">
    <property type="entry name" value="Glycogen Phosphorylase B"/>
    <property type="match status" value="2"/>
</dbReference>
<organism evidence="2 3">
    <name type="scientific">Planococcus lenghuensis</name>
    <dbReference type="NCBI Taxonomy" id="2213202"/>
    <lineage>
        <taxon>Bacteria</taxon>
        <taxon>Bacillati</taxon>
        <taxon>Bacillota</taxon>
        <taxon>Bacilli</taxon>
        <taxon>Bacillales</taxon>
        <taxon>Caryophanaceae</taxon>
        <taxon>Planococcus</taxon>
    </lineage>
</organism>
<dbReference type="RefSeq" id="WP_198038572.1">
    <property type="nucleotide sequence ID" value="NZ_CP019640.1"/>
</dbReference>
<dbReference type="PANTHER" id="PTHR46660:SF2">
    <property type="entry name" value="GLYCOSYLTRANSFERASE 1 DOMAIN-CONTAINING PROTEIN 1"/>
    <property type="match status" value="1"/>
</dbReference>
<dbReference type="Pfam" id="PF00534">
    <property type="entry name" value="Glycos_transf_1"/>
    <property type="match status" value="1"/>
</dbReference>
<protein>
    <submittedName>
        <fullName evidence="2">Glycosyl transferase family 1</fullName>
    </submittedName>
</protein>
<name>A0A1Q2KZ07_9BACL</name>
<dbReference type="Proteomes" id="UP000188184">
    <property type="component" value="Chromosome"/>
</dbReference>
<evidence type="ECO:0000313" key="3">
    <source>
        <dbReference type="Proteomes" id="UP000188184"/>
    </source>
</evidence>
<dbReference type="GO" id="GO:0016757">
    <property type="term" value="F:glycosyltransferase activity"/>
    <property type="evidence" value="ECO:0007669"/>
    <property type="project" value="InterPro"/>
</dbReference>
<dbReference type="AlphaFoldDB" id="A0A1Q2KZ07"/>
<dbReference type="SUPFAM" id="SSF53756">
    <property type="entry name" value="UDP-Glycosyltransferase/glycogen phosphorylase"/>
    <property type="match status" value="1"/>
</dbReference>
<accession>A0A1Q2KZ07</accession>
<keyword evidence="2" id="KW-0808">Transferase</keyword>
<evidence type="ECO:0000313" key="2">
    <source>
        <dbReference type="EMBL" id="AQQ53438.1"/>
    </source>
</evidence>
<keyword evidence="3" id="KW-1185">Reference proteome</keyword>
<dbReference type="EMBL" id="CP019640">
    <property type="protein sequence ID" value="AQQ53438.1"/>
    <property type="molecule type" value="Genomic_DNA"/>
</dbReference>
<dbReference type="KEGG" id="pmar:B0X71_10365"/>
<proteinExistence type="predicted"/>
<evidence type="ECO:0000259" key="1">
    <source>
        <dbReference type="Pfam" id="PF00534"/>
    </source>
</evidence>
<dbReference type="InterPro" id="IPR001296">
    <property type="entry name" value="Glyco_trans_1"/>
</dbReference>
<dbReference type="InterPro" id="IPR052622">
    <property type="entry name" value="Glycosyltransferase_G1"/>
</dbReference>